<feature type="region of interest" description="Disordered" evidence="14">
    <location>
        <begin position="287"/>
        <end position="401"/>
    </location>
</feature>
<keyword evidence="10" id="KW-0624">Polysaccharide degradation</keyword>
<evidence type="ECO:0000256" key="5">
    <source>
        <dbReference type="ARBA" id="ARBA00022801"/>
    </source>
</evidence>
<evidence type="ECO:0000256" key="3">
    <source>
        <dbReference type="ARBA" id="ARBA00012780"/>
    </source>
</evidence>
<accession>H3GF00</accession>
<feature type="signal peptide" evidence="15">
    <location>
        <begin position="1"/>
        <end position="23"/>
    </location>
</feature>
<feature type="region of interest" description="Disordered" evidence="14">
    <location>
        <begin position="794"/>
        <end position="917"/>
    </location>
</feature>
<feature type="compositionally biased region" description="Low complexity" evidence="14">
    <location>
        <begin position="896"/>
        <end position="909"/>
    </location>
</feature>
<dbReference type="InterPro" id="IPR050732">
    <property type="entry name" value="Beta-glucan_modifiers"/>
</dbReference>
<evidence type="ECO:0000313" key="16">
    <source>
        <dbReference type="EnsemblProtists" id="Phyra74257"/>
    </source>
</evidence>
<organism evidence="16 17">
    <name type="scientific">Phytophthora ramorum</name>
    <name type="common">Sudden oak death agent</name>
    <dbReference type="NCBI Taxonomy" id="164328"/>
    <lineage>
        <taxon>Eukaryota</taxon>
        <taxon>Sar</taxon>
        <taxon>Stramenopiles</taxon>
        <taxon>Oomycota</taxon>
        <taxon>Peronosporomycetes</taxon>
        <taxon>Peronosporales</taxon>
        <taxon>Peronosporaceae</taxon>
        <taxon>Phytophthora</taxon>
    </lineage>
</organism>
<dbReference type="GO" id="GO:0042973">
    <property type="term" value="F:glucan endo-1,3-beta-D-glucosidase activity"/>
    <property type="evidence" value="ECO:0007669"/>
    <property type="project" value="UniProtKB-EC"/>
</dbReference>
<feature type="chain" id="PRO_5003586306" description="glucan endo-1,3-beta-D-glucosidase" evidence="15">
    <location>
        <begin position="24"/>
        <end position="917"/>
    </location>
</feature>
<keyword evidence="17" id="KW-1185">Reference proteome</keyword>
<comment type="subcellular location">
    <subcellularLocation>
        <location evidence="2">Cell membrane</location>
    </subcellularLocation>
</comment>
<keyword evidence="6" id="KW-0472">Membrane</keyword>
<name>H3GF00_PHYRM</name>
<sequence length="917" mass="97146">MVCTSYMTVVAALAALALGATEATLPGVCYAPWHHDTVTSDVLATDMAQLAQYFSSFRSFQAQYSGINVIETAASAGLKVAVGVQLTDSSAIATEIQAVCDGYTSYPDAIEAVYVGNEDLVNDDFGTFSADTLAGYISQVKECTGNAVPVGSVQRINEWLNAADASTLAAACDVIGVNIYPFFTEGDDTSVSKLETQWAQMLAAGYDESSLHLTETGWPYEGDDYEGNSPSYDGMQQYLDDWATWSSSVQSSYWFMMYDTTTSYTGANYETHFGVFGDDMVAHVTIPGGSSSSTGTTTTTSSASVDTTQQSGTTSDIEDTADQTTQSSASTTTDDSTQQTTTSSASTTTDDSTQQTTTTSASQETETATPAPTTSTSVEASASEEEDTTDSPSVTPAATTTTTTTTANCAILLHDLISLWLAGVVDLYQRPSPMERDRPSLLRVPVSVSYRATLLFEQRSDDAPDCSLSRLLRARTTLPGVHSPIFLVQHKELPPPPSTLFLFDMVCATYKTVFAMMAAIALGSAEAGVGICYAPWHHSTVTEDVLKTDIQQIGQYFSSFRTFETRMGGVNAIDVAASVGVKIAAGVQMNDPASVDAEIQAVCDGYAKNPGSVEVVWVGNENLQNDGFGTYSADQLVGYIQKVKECTGNAVPVGTVQRINEWNGASGADKLAGACDKLGVNIYPFFTVGELSAVDKLQAQWEQMTAKYDASKIELTETGWPTQGEEYQGNTPSVETMQQYLDDFVQWSADKGQSYFFMMYDTTTSYSGAEYEKHFGVFNTDGTAKVTVPSGFASTTQTGSATQGSATQGSQTGSQTYTTDAPAGTPAATDGGDQTQQETPAATTAAPQFAVDVPEYRTEAPTPAPTTGSETPAVETPAVETPAVETPVQDTPSQDTPSVTPAATTPTLTKSGKDCAM</sequence>
<evidence type="ECO:0000256" key="10">
    <source>
        <dbReference type="ARBA" id="ARBA00023326"/>
    </source>
</evidence>
<dbReference type="InParanoid" id="H3GF00"/>
<evidence type="ECO:0000256" key="1">
    <source>
        <dbReference type="ARBA" id="ARBA00000382"/>
    </source>
</evidence>
<feature type="compositionally biased region" description="Low complexity" evidence="14">
    <location>
        <begin position="288"/>
        <end position="302"/>
    </location>
</feature>
<dbReference type="InterPro" id="IPR017853">
    <property type="entry name" value="GH"/>
</dbReference>
<evidence type="ECO:0000256" key="11">
    <source>
        <dbReference type="ARBA" id="ARBA00037649"/>
    </source>
</evidence>
<dbReference type="GO" id="GO:0005886">
    <property type="term" value="C:plasma membrane"/>
    <property type="evidence" value="ECO:0007669"/>
    <property type="project" value="UniProtKB-SubCell"/>
</dbReference>
<evidence type="ECO:0000256" key="13">
    <source>
        <dbReference type="ARBA" id="ARBA00043078"/>
    </source>
</evidence>
<dbReference type="PANTHER" id="PTHR16631">
    <property type="entry name" value="GLUCAN 1,3-BETA-GLUCOSIDASE"/>
    <property type="match status" value="1"/>
</dbReference>
<dbReference type="VEuPathDB" id="FungiDB:KRP23_1823"/>
<dbReference type="GO" id="GO:0000272">
    <property type="term" value="P:polysaccharide catabolic process"/>
    <property type="evidence" value="ECO:0007669"/>
    <property type="project" value="UniProtKB-KW"/>
</dbReference>
<dbReference type="STRING" id="164328.H3GF00"/>
<keyword evidence="8" id="KW-0119">Carbohydrate metabolism</keyword>
<keyword evidence="15" id="KW-0732">Signal</keyword>
<evidence type="ECO:0000256" key="7">
    <source>
        <dbReference type="ARBA" id="ARBA00023180"/>
    </source>
</evidence>
<dbReference type="VEuPathDB" id="FungiDB:KRP22_11390"/>
<feature type="compositionally biased region" description="Low complexity" evidence="14">
    <location>
        <begin position="794"/>
        <end position="848"/>
    </location>
</feature>
<evidence type="ECO:0000256" key="12">
    <source>
        <dbReference type="ARBA" id="ARBA00042373"/>
    </source>
</evidence>
<keyword evidence="4" id="KW-1003">Cell membrane</keyword>
<evidence type="ECO:0000256" key="14">
    <source>
        <dbReference type="SAM" id="MobiDB-lite"/>
    </source>
</evidence>
<feature type="compositionally biased region" description="Polar residues" evidence="14">
    <location>
        <begin position="303"/>
        <end position="315"/>
    </location>
</feature>
<feature type="compositionally biased region" description="Low complexity" evidence="14">
    <location>
        <begin position="390"/>
        <end position="401"/>
    </location>
</feature>
<keyword evidence="9" id="KW-0961">Cell wall biogenesis/degradation</keyword>
<evidence type="ECO:0000256" key="4">
    <source>
        <dbReference type="ARBA" id="ARBA00022475"/>
    </source>
</evidence>
<feature type="compositionally biased region" description="Low complexity" evidence="14">
    <location>
        <begin position="322"/>
        <end position="381"/>
    </location>
</feature>
<dbReference type="VEuPathDB" id="FungiDB:KRP23_1824"/>
<reference evidence="16" key="2">
    <citation type="submission" date="2015-06" db="UniProtKB">
        <authorList>
            <consortium name="EnsemblProtists"/>
        </authorList>
    </citation>
    <scope>IDENTIFICATION</scope>
    <source>
        <strain evidence="16">Pr102</strain>
    </source>
</reference>
<dbReference type="GO" id="GO:0071555">
    <property type="term" value="P:cell wall organization"/>
    <property type="evidence" value="ECO:0007669"/>
    <property type="project" value="UniProtKB-KW"/>
</dbReference>
<dbReference type="EnsemblProtists" id="Phyra74257">
    <property type="protein sequence ID" value="Phyra74257"/>
    <property type="gene ID" value="Phyra74257"/>
</dbReference>
<proteinExistence type="predicted"/>
<evidence type="ECO:0000256" key="9">
    <source>
        <dbReference type="ARBA" id="ARBA00023316"/>
    </source>
</evidence>
<dbReference type="EC" id="3.2.1.39" evidence="3"/>
<evidence type="ECO:0000313" key="17">
    <source>
        <dbReference type="Proteomes" id="UP000005238"/>
    </source>
</evidence>
<dbReference type="AlphaFoldDB" id="H3GF00"/>
<reference evidence="17" key="1">
    <citation type="journal article" date="2006" name="Science">
        <title>Phytophthora genome sequences uncover evolutionary origins and mechanisms of pathogenesis.</title>
        <authorList>
            <person name="Tyler B.M."/>
            <person name="Tripathy S."/>
            <person name="Zhang X."/>
            <person name="Dehal P."/>
            <person name="Jiang R.H."/>
            <person name="Aerts A."/>
            <person name="Arredondo F.D."/>
            <person name="Baxter L."/>
            <person name="Bensasson D."/>
            <person name="Beynon J.L."/>
            <person name="Chapman J."/>
            <person name="Damasceno C.M."/>
            <person name="Dorrance A.E."/>
            <person name="Dou D."/>
            <person name="Dickerman A.W."/>
            <person name="Dubchak I.L."/>
            <person name="Garbelotto M."/>
            <person name="Gijzen M."/>
            <person name="Gordon S.G."/>
            <person name="Govers F."/>
            <person name="Grunwald N.J."/>
            <person name="Huang W."/>
            <person name="Ivors K.L."/>
            <person name="Jones R.W."/>
            <person name="Kamoun S."/>
            <person name="Krampis K."/>
            <person name="Lamour K.H."/>
            <person name="Lee M.K."/>
            <person name="McDonald W.H."/>
            <person name="Medina M."/>
            <person name="Meijer H.J."/>
            <person name="Nordberg E.K."/>
            <person name="Maclean D.J."/>
            <person name="Ospina-Giraldo M.D."/>
            <person name="Morris P.F."/>
            <person name="Phuntumart V."/>
            <person name="Putnam N.H."/>
            <person name="Rash S."/>
            <person name="Rose J.K."/>
            <person name="Sakihama Y."/>
            <person name="Salamov A.A."/>
            <person name="Savidor A."/>
            <person name="Scheuring C.F."/>
            <person name="Smith B.M."/>
            <person name="Sobral B.W."/>
            <person name="Terry A."/>
            <person name="Torto-Alalibo T.A."/>
            <person name="Win J."/>
            <person name="Xu Z."/>
            <person name="Zhang H."/>
            <person name="Grigoriev I.V."/>
            <person name="Rokhsar D.S."/>
            <person name="Boore J.L."/>
        </authorList>
    </citation>
    <scope>NUCLEOTIDE SEQUENCE [LARGE SCALE GENOMIC DNA]</scope>
    <source>
        <strain evidence="17">Pr102</strain>
    </source>
</reference>
<comment type="function">
    <text evidence="11">Glucanases play a role in cell expansion during growth, in cell-cell fusion during mating, and in spore release during sporulation. This enzyme may be involved in beta-glucan degradation. Active on laminarin and lichenan.</text>
</comment>
<comment type="catalytic activity">
    <reaction evidence="1">
        <text>Hydrolysis of (1-&gt;3)-beta-D-glucosidic linkages in (1-&gt;3)-beta-D-glucans.</text>
        <dbReference type="EC" id="3.2.1.39"/>
    </reaction>
</comment>
<evidence type="ECO:0000256" key="8">
    <source>
        <dbReference type="ARBA" id="ARBA00023277"/>
    </source>
</evidence>
<dbReference type="SUPFAM" id="SSF51445">
    <property type="entry name" value="(Trans)glycosidases"/>
    <property type="match status" value="2"/>
</dbReference>
<dbReference type="VEuPathDB" id="FungiDB:KRP22_11391"/>
<protein>
    <recommendedName>
        <fullName evidence="3">glucan endo-1,3-beta-D-glucosidase</fullName>
        <ecNumber evidence="3">3.2.1.39</ecNumber>
    </recommendedName>
    <alternativeName>
        <fullName evidence="13">Endo-1,3-beta-glucanase btgC</fullName>
    </alternativeName>
    <alternativeName>
        <fullName evidence="12">Laminarinase btgC</fullName>
    </alternativeName>
</protein>
<dbReference type="Gene3D" id="3.20.20.80">
    <property type="entry name" value="Glycosidases"/>
    <property type="match status" value="2"/>
</dbReference>
<dbReference type="eggNOG" id="ENOG502SGHR">
    <property type="taxonomic scope" value="Eukaryota"/>
</dbReference>
<keyword evidence="7" id="KW-0325">Glycoprotein</keyword>
<dbReference type="Proteomes" id="UP000005238">
    <property type="component" value="Unassembled WGS sequence"/>
</dbReference>
<evidence type="ECO:0000256" key="2">
    <source>
        <dbReference type="ARBA" id="ARBA00004236"/>
    </source>
</evidence>
<dbReference type="HOGENOM" id="CLU_317732_0_0_1"/>
<dbReference type="EMBL" id="DS566004">
    <property type="status" value="NOT_ANNOTATED_CDS"/>
    <property type="molecule type" value="Genomic_DNA"/>
</dbReference>
<keyword evidence="5" id="KW-0378">Hydrolase</keyword>
<dbReference type="PANTHER" id="PTHR16631:SF17">
    <property type="entry name" value="GLUCAN ENDO-1,3-BETA-GLUCOSIDASE BTGC"/>
    <property type="match status" value="1"/>
</dbReference>
<evidence type="ECO:0000256" key="15">
    <source>
        <dbReference type="SAM" id="SignalP"/>
    </source>
</evidence>
<evidence type="ECO:0000256" key="6">
    <source>
        <dbReference type="ARBA" id="ARBA00023136"/>
    </source>
</evidence>